<name>A0A222URC0_ACIBA</name>
<dbReference type="Proteomes" id="UP000461234">
    <property type="component" value="Unassembled WGS sequence"/>
</dbReference>
<dbReference type="GO" id="GO:0005886">
    <property type="term" value="C:plasma membrane"/>
    <property type="evidence" value="ECO:0007669"/>
    <property type="project" value="UniProtKB-SubCell"/>
</dbReference>
<proteinExistence type="predicted"/>
<feature type="transmembrane region" description="Helical" evidence="6">
    <location>
        <begin position="310"/>
        <end position="328"/>
    </location>
</feature>
<evidence type="ECO:0000313" key="9">
    <source>
        <dbReference type="Proteomes" id="UP000461234"/>
    </source>
</evidence>
<keyword evidence="5 6" id="KW-0472">Membrane</keyword>
<dbReference type="EMBL" id="MF362178">
    <property type="protein sequence ID" value="ASR24083.1"/>
    <property type="molecule type" value="Genomic_DNA"/>
</dbReference>
<dbReference type="PANTHER" id="PTHR30250">
    <property type="entry name" value="PST FAMILY PREDICTED COLANIC ACID TRANSPORTER"/>
    <property type="match status" value="1"/>
</dbReference>
<feature type="transmembrane region" description="Helical" evidence="6">
    <location>
        <begin position="73"/>
        <end position="95"/>
    </location>
</feature>
<dbReference type="AlphaFoldDB" id="A0A222URC0"/>
<dbReference type="RefSeq" id="WP_071713605.1">
    <property type="nucleotide sequence ID" value="NZ_FPGS02000086.1"/>
</dbReference>
<evidence type="ECO:0000256" key="4">
    <source>
        <dbReference type="ARBA" id="ARBA00022989"/>
    </source>
</evidence>
<feature type="transmembrane region" description="Helical" evidence="6">
    <location>
        <begin position="369"/>
        <end position="391"/>
    </location>
</feature>
<evidence type="ECO:0000256" key="1">
    <source>
        <dbReference type="ARBA" id="ARBA00004651"/>
    </source>
</evidence>
<feature type="transmembrane region" description="Helical" evidence="6">
    <location>
        <begin position="159"/>
        <end position="177"/>
    </location>
</feature>
<evidence type="ECO:0000256" key="6">
    <source>
        <dbReference type="SAM" id="Phobius"/>
    </source>
</evidence>
<keyword evidence="3 6" id="KW-0812">Transmembrane</keyword>
<evidence type="ECO:0000256" key="2">
    <source>
        <dbReference type="ARBA" id="ARBA00022475"/>
    </source>
</evidence>
<sequence>MFKKGLIYIVLNYTIQFLNIIFNLLLMKYLSSYQLGSLALAKTWQQFVDYSHLGARFSLDRYIPTAEEEEKKYLVATVLFTTFIGSLFILLAAVILNDADIIVSILTASGIFIAVGNIIKAYYRATNSLTKMLNLVFYNQLLPLLISIVLYFYTLDFNIYLVSLILSYLFFSLILFYQERELFNFIQYKRIKKVIKEIALPSFLLFINSLMIFLYLVMDRFFIDYSNGREELGHYSIILFAFTALMIIPATVAELLFVKIIKQSCEAGKRFFWRETFITLGITIVGVIAANFCMDYFVKKFTNYGFLTEQMHIATLAVIPFALTAIYYHVMNGLDLRREIVLVNLSVCIILALYYIYPLFFNQSYGLDYYLYAKVATGWLVFLGYLFFILFSKDTVLKETA</sequence>
<keyword evidence="2" id="KW-1003">Cell membrane</keyword>
<feature type="transmembrane region" description="Helical" evidence="6">
    <location>
        <begin position="198"/>
        <end position="217"/>
    </location>
</feature>
<feature type="transmembrane region" description="Helical" evidence="6">
    <location>
        <begin position="6"/>
        <end position="26"/>
    </location>
</feature>
<gene>
    <name evidence="7" type="primary">wzx</name>
    <name evidence="8" type="ORF">F2P40_13575</name>
</gene>
<evidence type="ECO:0000313" key="7">
    <source>
        <dbReference type="EMBL" id="ASR24083.1"/>
    </source>
</evidence>
<feature type="transmembrane region" description="Helical" evidence="6">
    <location>
        <begin position="277"/>
        <end position="298"/>
    </location>
</feature>
<organism evidence="7">
    <name type="scientific">Acinetobacter baumannii</name>
    <dbReference type="NCBI Taxonomy" id="470"/>
    <lineage>
        <taxon>Bacteria</taxon>
        <taxon>Pseudomonadati</taxon>
        <taxon>Pseudomonadota</taxon>
        <taxon>Gammaproteobacteria</taxon>
        <taxon>Moraxellales</taxon>
        <taxon>Moraxellaceae</taxon>
        <taxon>Acinetobacter</taxon>
        <taxon>Acinetobacter calcoaceticus/baumannii complex</taxon>
    </lineage>
</organism>
<feature type="transmembrane region" description="Helical" evidence="6">
    <location>
        <begin position="237"/>
        <end position="257"/>
    </location>
</feature>
<evidence type="ECO:0000313" key="8">
    <source>
        <dbReference type="EMBL" id="MQR50333.1"/>
    </source>
</evidence>
<reference evidence="7" key="1">
    <citation type="submission" date="2017-06" db="EMBL/GenBank/DDBJ databases">
        <title>8-epi-di-N-acetylacinetaminic acid: A new non-2-ulosonic acid found in the K73 capsule produced by an Acinetobacter baumannii isolate from Singapore.</title>
        <authorList>
            <person name="Kenyon J.J."/>
            <person name="Notaro A."/>
            <person name="Hzu L.-Y."/>
            <person name="De Castro C."/>
            <person name="Hall R.M."/>
        </authorList>
    </citation>
    <scope>NUCLEOTIDE SEQUENCE</scope>
    <source>
        <strain evidence="7">SGH 0703</strain>
    </source>
</reference>
<dbReference type="Pfam" id="PF01943">
    <property type="entry name" value="Polysacc_synt"/>
    <property type="match status" value="1"/>
</dbReference>
<dbReference type="PANTHER" id="PTHR30250:SF11">
    <property type="entry name" value="O-ANTIGEN TRANSPORTER-RELATED"/>
    <property type="match status" value="1"/>
</dbReference>
<dbReference type="InterPro" id="IPR002797">
    <property type="entry name" value="Polysacc_synth"/>
</dbReference>
<dbReference type="EMBL" id="WIOC01000017">
    <property type="protein sequence ID" value="MQR50333.1"/>
    <property type="molecule type" value="Genomic_DNA"/>
</dbReference>
<keyword evidence="4 6" id="KW-1133">Transmembrane helix</keyword>
<comment type="subcellular location">
    <subcellularLocation>
        <location evidence="1">Cell membrane</location>
        <topology evidence="1">Multi-pass membrane protein</topology>
    </subcellularLocation>
</comment>
<feature type="transmembrane region" description="Helical" evidence="6">
    <location>
        <begin position="101"/>
        <end position="123"/>
    </location>
</feature>
<feature type="transmembrane region" description="Helical" evidence="6">
    <location>
        <begin position="340"/>
        <end position="357"/>
    </location>
</feature>
<accession>A0A222URC0</accession>
<reference evidence="8 9" key="2">
    <citation type="submission" date="2019-10" db="EMBL/GenBank/DDBJ databases">
        <title>Genetic environment of the oxa23 gene and comparative analysis of carbapenem resistant Acinetobacter baumannii isolates belonging to global clone 1, lineage 2 recovered in a burns hospital outbreak in 2012-2013.</title>
        <authorList>
            <person name="Douraghi M."/>
            <person name="Aris P."/>
            <person name="Kenyon J."/>
            <person name="Hamidian M."/>
        </authorList>
    </citation>
    <scope>NUCLEOTIDE SEQUENCE [LARGE SCALE GENOMIC DNA]</scope>
    <source>
        <strain evidence="8 9">ABS103</strain>
    </source>
</reference>
<feature type="transmembrane region" description="Helical" evidence="6">
    <location>
        <begin position="135"/>
        <end position="153"/>
    </location>
</feature>
<protein>
    <submittedName>
        <fullName evidence="8">Oligosaccharide flippase family protein</fullName>
    </submittedName>
    <submittedName>
        <fullName evidence="7">Wzx</fullName>
    </submittedName>
</protein>
<dbReference type="InterPro" id="IPR050833">
    <property type="entry name" value="Poly_Biosynth_Transport"/>
</dbReference>
<evidence type="ECO:0000256" key="5">
    <source>
        <dbReference type="ARBA" id="ARBA00023136"/>
    </source>
</evidence>
<evidence type="ECO:0000256" key="3">
    <source>
        <dbReference type="ARBA" id="ARBA00022692"/>
    </source>
</evidence>